<dbReference type="Pfam" id="PF00440">
    <property type="entry name" value="TetR_N"/>
    <property type="match status" value="1"/>
</dbReference>
<organism evidence="6 7">
    <name type="scientific">Actinospica acidithermotolerans</name>
    <dbReference type="NCBI Taxonomy" id="2828514"/>
    <lineage>
        <taxon>Bacteria</taxon>
        <taxon>Bacillati</taxon>
        <taxon>Actinomycetota</taxon>
        <taxon>Actinomycetes</taxon>
        <taxon>Catenulisporales</taxon>
        <taxon>Actinospicaceae</taxon>
        <taxon>Actinospica</taxon>
    </lineage>
</organism>
<dbReference type="EMBL" id="JAGSOH010000109">
    <property type="protein sequence ID" value="MBR7829993.1"/>
    <property type="molecule type" value="Genomic_DNA"/>
</dbReference>
<evidence type="ECO:0000256" key="2">
    <source>
        <dbReference type="ARBA" id="ARBA00023125"/>
    </source>
</evidence>
<accession>A0A941IMH0</accession>
<sequence>MRADARRNYEALLAAARDLFQEQGPDAPLDEVAKRAGVGAGTLYRHFPTRNDLVAAVYVADIDALCDAAEKLAAEDPDAALGGYMDLHVGFTLRNAGIKKAIKEMLADGDTRPGLTLCKTRMTEIAGETLAHAQDAGAAREDVDTVTFLRMLHGIALACEENPEMAPAMLEVMKAGLLRGA</sequence>
<dbReference type="SUPFAM" id="SSF46689">
    <property type="entry name" value="Homeodomain-like"/>
    <property type="match status" value="1"/>
</dbReference>
<dbReference type="InterPro" id="IPR001647">
    <property type="entry name" value="HTH_TetR"/>
</dbReference>
<name>A0A941IMH0_9ACTN</name>
<dbReference type="PRINTS" id="PR00455">
    <property type="entry name" value="HTHTETR"/>
</dbReference>
<protein>
    <submittedName>
        <fullName evidence="6">TetR/AcrR family transcriptional regulator</fullName>
    </submittedName>
</protein>
<dbReference type="PANTHER" id="PTHR30055">
    <property type="entry name" value="HTH-TYPE TRANSCRIPTIONAL REGULATOR RUTR"/>
    <property type="match status" value="1"/>
</dbReference>
<dbReference type="Gene3D" id="1.10.357.10">
    <property type="entry name" value="Tetracycline Repressor, domain 2"/>
    <property type="match status" value="1"/>
</dbReference>
<dbReference type="AlphaFoldDB" id="A0A941IMH0"/>
<feature type="DNA-binding region" description="H-T-H motif" evidence="4">
    <location>
        <begin position="28"/>
        <end position="47"/>
    </location>
</feature>
<dbReference type="PANTHER" id="PTHR30055:SF234">
    <property type="entry name" value="HTH-TYPE TRANSCRIPTIONAL REGULATOR BETI"/>
    <property type="match status" value="1"/>
</dbReference>
<keyword evidence="7" id="KW-1185">Reference proteome</keyword>
<evidence type="ECO:0000313" key="7">
    <source>
        <dbReference type="Proteomes" id="UP000676325"/>
    </source>
</evidence>
<reference evidence="6" key="1">
    <citation type="submission" date="2021-04" db="EMBL/GenBank/DDBJ databases">
        <title>Genome based classification of Actinospica acidithermotolerans sp. nov., an actinobacterium isolated from an Indonesian hot spring.</title>
        <authorList>
            <person name="Kusuma A.B."/>
            <person name="Putra K.E."/>
            <person name="Nafisah S."/>
            <person name="Loh J."/>
            <person name="Nouioui I."/>
            <person name="Goodfellow M."/>
        </authorList>
    </citation>
    <scope>NUCLEOTIDE SEQUENCE</scope>
    <source>
        <strain evidence="6">MGRD01-02</strain>
    </source>
</reference>
<comment type="caution">
    <text evidence="6">The sequence shown here is derived from an EMBL/GenBank/DDBJ whole genome shotgun (WGS) entry which is preliminary data.</text>
</comment>
<keyword evidence="3" id="KW-0804">Transcription</keyword>
<dbReference type="PROSITE" id="PS50977">
    <property type="entry name" value="HTH_TETR_2"/>
    <property type="match status" value="1"/>
</dbReference>
<evidence type="ECO:0000313" key="6">
    <source>
        <dbReference type="EMBL" id="MBR7829993.1"/>
    </source>
</evidence>
<gene>
    <name evidence="6" type="ORF">KDK95_27065</name>
</gene>
<evidence type="ECO:0000256" key="4">
    <source>
        <dbReference type="PROSITE-ProRule" id="PRU00335"/>
    </source>
</evidence>
<feature type="domain" description="HTH tetR-type" evidence="5">
    <location>
        <begin position="6"/>
        <end position="65"/>
    </location>
</feature>
<dbReference type="InterPro" id="IPR009057">
    <property type="entry name" value="Homeodomain-like_sf"/>
</dbReference>
<keyword evidence="1" id="KW-0805">Transcription regulation</keyword>
<evidence type="ECO:0000259" key="5">
    <source>
        <dbReference type="PROSITE" id="PS50977"/>
    </source>
</evidence>
<keyword evidence="2 4" id="KW-0238">DNA-binding</keyword>
<evidence type="ECO:0000256" key="1">
    <source>
        <dbReference type="ARBA" id="ARBA00023015"/>
    </source>
</evidence>
<dbReference type="InterPro" id="IPR050109">
    <property type="entry name" value="HTH-type_TetR-like_transc_reg"/>
</dbReference>
<dbReference type="RefSeq" id="WP_212521124.1">
    <property type="nucleotide sequence ID" value="NZ_JAGSOH010000109.1"/>
</dbReference>
<evidence type="ECO:0000256" key="3">
    <source>
        <dbReference type="ARBA" id="ARBA00023163"/>
    </source>
</evidence>
<dbReference type="InterPro" id="IPR049445">
    <property type="entry name" value="TetR_SbtR-like_C"/>
</dbReference>
<dbReference type="GO" id="GO:0003700">
    <property type="term" value="F:DNA-binding transcription factor activity"/>
    <property type="evidence" value="ECO:0007669"/>
    <property type="project" value="TreeGrafter"/>
</dbReference>
<dbReference type="GO" id="GO:0000976">
    <property type="term" value="F:transcription cis-regulatory region binding"/>
    <property type="evidence" value="ECO:0007669"/>
    <property type="project" value="TreeGrafter"/>
</dbReference>
<proteinExistence type="predicted"/>
<dbReference type="Pfam" id="PF21597">
    <property type="entry name" value="TetR_C_43"/>
    <property type="match status" value="1"/>
</dbReference>
<dbReference type="Proteomes" id="UP000676325">
    <property type="component" value="Unassembled WGS sequence"/>
</dbReference>